<reference evidence="1 2" key="1">
    <citation type="submission" date="2014-04" db="EMBL/GenBank/DDBJ databases">
        <authorList>
            <consortium name="DOE Joint Genome Institute"/>
            <person name="Kuo A."/>
            <person name="Kohler A."/>
            <person name="Costa M.D."/>
            <person name="Nagy L.G."/>
            <person name="Floudas D."/>
            <person name="Copeland A."/>
            <person name="Barry K.W."/>
            <person name="Cichocki N."/>
            <person name="Veneault-Fourrey C."/>
            <person name="LaButti K."/>
            <person name="Lindquist E.A."/>
            <person name="Lipzen A."/>
            <person name="Lundell T."/>
            <person name="Morin E."/>
            <person name="Murat C."/>
            <person name="Sun H."/>
            <person name="Tunlid A."/>
            <person name="Henrissat B."/>
            <person name="Grigoriev I.V."/>
            <person name="Hibbett D.S."/>
            <person name="Martin F."/>
            <person name="Nordberg H.P."/>
            <person name="Cantor M.N."/>
            <person name="Hua S.X."/>
        </authorList>
    </citation>
    <scope>NUCLEOTIDE SEQUENCE [LARGE SCALE GENOMIC DNA]</scope>
    <source>
        <strain evidence="1 2">441</strain>
    </source>
</reference>
<proteinExistence type="predicted"/>
<evidence type="ECO:0000313" key="1">
    <source>
        <dbReference type="EMBL" id="KIK14245.1"/>
    </source>
</evidence>
<keyword evidence="2" id="KW-1185">Reference proteome</keyword>
<dbReference type="HOGENOM" id="CLU_114215_0_0_1"/>
<dbReference type="STRING" id="765257.A0A0C9XPD4"/>
<dbReference type="Proteomes" id="UP000054018">
    <property type="component" value="Unassembled WGS sequence"/>
</dbReference>
<accession>A0A0C9XPD4</accession>
<dbReference type="AlphaFoldDB" id="A0A0C9XPD4"/>
<name>A0A0C9XPD4_9AGAM</name>
<reference evidence="2" key="2">
    <citation type="submission" date="2015-01" db="EMBL/GenBank/DDBJ databases">
        <title>Evolutionary Origins and Diversification of the Mycorrhizal Mutualists.</title>
        <authorList>
            <consortium name="DOE Joint Genome Institute"/>
            <consortium name="Mycorrhizal Genomics Consortium"/>
            <person name="Kohler A."/>
            <person name="Kuo A."/>
            <person name="Nagy L.G."/>
            <person name="Floudas D."/>
            <person name="Copeland A."/>
            <person name="Barry K.W."/>
            <person name="Cichocki N."/>
            <person name="Veneault-Fourrey C."/>
            <person name="LaButti K."/>
            <person name="Lindquist E.A."/>
            <person name="Lipzen A."/>
            <person name="Lundell T."/>
            <person name="Morin E."/>
            <person name="Murat C."/>
            <person name="Riley R."/>
            <person name="Ohm R."/>
            <person name="Sun H."/>
            <person name="Tunlid A."/>
            <person name="Henrissat B."/>
            <person name="Grigoriev I.V."/>
            <person name="Hibbett D.S."/>
            <person name="Martin F."/>
        </authorList>
    </citation>
    <scope>NUCLEOTIDE SEQUENCE [LARGE SCALE GENOMIC DNA]</scope>
    <source>
        <strain evidence="2">441</strain>
    </source>
</reference>
<sequence>MERQNGAFKWSESHNSRFKLSKFTLLDFHYNTSTERRPLKLCNTTIASSWTQKFLGIVIDQTLCWNVQAAHALSKGTAYIMQISCISSANKGLPATLLKHLYLAVAIPKMLYAIDVWCTPPYSFDKTKKTRGSLSVIMRINHVQRQALTTITGVFCTTATDVLEIYTNTLPIEHHIQNLCHQAAIRIASHPPSHPLHSCTQKAAARMVK</sequence>
<evidence type="ECO:0000313" key="2">
    <source>
        <dbReference type="Proteomes" id="UP000054018"/>
    </source>
</evidence>
<organism evidence="1 2">
    <name type="scientific">Pisolithus microcarpus 441</name>
    <dbReference type="NCBI Taxonomy" id="765257"/>
    <lineage>
        <taxon>Eukaryota</taxon>
        <taxon>Fungi</taxon>
        <taxon>Dikarya</taxon>
        <taxon>Basidiomycota</taxon>
        <taxon>Agaricomycotina</taxon>
        <taxon>Agaricomycetes</taxon>
        <taxon>Agaricomycetidae</taxon>
        <taxon>Boletales</taxon>
        <taxon>Sclerodermatineae</taxon>
        <taxon>Pisolithaceae</taxon>
        <taxon>Pisolithus</taxon>
    </lineage>
</organism>
<protein>
    <submittedName>
        <fullName evidence="1">Uncharacterized protein</fullName>
    </submittedName>
</protein>
<dbReference type="EMBL" id="KN833948">
    <property type="protein sequence ID" value="KIK14245.1"/>
    <property type="molecule type" value="Genomic_DNA"/>
</dbReference>
<dbReference type="OrthoDB" id="2800937at2759"/>
<gene>
    <name evidence="1" type="ORF">PISMIDRAFT_17420</name>
</gene>